<sequence>MLSKQEEELLRDFFQEMSFEDLSDVAKSITKRNLIPTSFEDAICILCQHSACMEAILEERKVTKRYICEYLHKRKVSMHNSWKKTDLVRKTLSFWKLDASSTSIKKETAEESQENQTTQEARRSEEYYTNLCYEFSKWYYSLLNDDDISKLGPEHFFDESQMQVALLNGDSTDMIEAKNSNHVAETLRGLKVQYNLKFLPNLAPGAIKFEYDIHGQVKLFASGTLHSNVGQVVGVFEQRFLLIRDIADNENWKIKSSQVILRNSNNALKSSSTMQDENLFSLCS</sequence>
<feature type="domain" description="NTF2" evidence="1">
    <location>
        <begin position="131"/>
        <end position="261"/>
    </location>
</feature>
<dbReference type="Proteomes" id="UP001367676">
    <property type="component" value="Unassembled WGS sequence"/>
</dbReference>
<evidence type="ECO:0000259" key="1">
    <source>
        <dbReference type="PROSITE" id="PS50177"/>
    </source>
</evidence>
<reference evidence="2 3" key="1">
    <citation type="submission" date="2024-03" db="EMBL/GenBank/DDBJ databases">
        <title>Adaptation during the transition from Ophiocordyceps entomopathogen to insect associate is accompanied by gene loss and intensified selection.</title>
        <authorList>
            <person name="Ward C.M."/>
            <person name="Onetto C.A."/>
            <person name="Borneman A.R."/>
        </authorList>
    </citation>
    <scope>NUCLEOTIDE SEQUENCE [LARGE SCALE GENOMIC DNA]</scope>
    <source>
        <strain evidence="2">AWRI1</strain>
        <tissue evidence="2">Single Adult Female</tissue>
    </source>
</reference>
<organism evidence="2 3">
    <name type="scientific">Parthenolecanium corni</name>
    <dbReference type="NCBI Taxonomy" id="536013"/>
    <lineage>
        <taxon>Eukaryota</taxon>
        <taxon>Metazoa</taxon>
        <taxon>Ecdysozoa</taxon>
        <taxon>Arthropoda</taxon>
        <taxon>Hexapoda</taxon>
        <taxon>Insecta</taxon>
        <taxon>Pterygota</taxon>
        <taxon>Neoptera</taxon>
        <taxon>Paraneoptera</taxon>
        <taxon>Hemiptera</taxon>
        <taxon>Sternorrhyncha</taxon>
        <taxon>Coccoidea</taxon>
        <taxon>Coccidae</taxon>
        <taxon>Parthenolecanium</taxon>
    </lineage>
</organism>
<protein>
    <recommendedName>
        <fullName evidence="1">NTF2 domain-containing protein</fullName>
    </recommendedName>
</protein>
<proteinExistence type="predicted"/>
<dbReference type="AlphaFoldDB" id="A0AAN9THX3"/>
<accession>A0AAN9THX3</accession>
<dbReference type="InterPro" id="IPR026698">
    <property type="entry name" value="UPF_C3orf38"/>
</dbReference>
<dbReference type="PANTHER" id="PTHR21084">
    <property type="entry name" value="DENSE INCISORS"/>
    <property type="match status" value="1"/>
</dbReference>
<comment type="caution">
    <text evidence="2">The sequence shown here is derived from an EMBL/GenBank/DDBJ whole genome shotgun (WGS) entry which is preliminary data.</text>
</comment>
<dbReference type="Pfam" id="PF15008">
    <property type="entry name" value="DUF4518"/>
    <property type="match status" value="1"/>
</dbReference>
<keyword evidence="3" id="KW-1185">Reference proteome</keyword>
<evidence type="ECO:0000313" key="3">
    <source>
        <dbReference type="Proteomes" id="UP001367676"/>
    </source>
</evidence>
<dbReference type="PROSITE" id="PS50177">
    <property type="entry name" value="NTF2_DOMAIN"/>
    <property type="match status" value="1"/>
</dbReference>
<gene>
    <name evidence="2" type="ORF">V9T40_007888</name>
</gene>
<evidence type="ECO:0000313" key="2">
    <source>
        <dbReference type="EMBL" id="KAK7593136.1"/>
    </source>
</evidence>
<name>A0AAN9THX3_9HEMI</name>
<dbReference type="InterPro" id="IPR018222">
    <property type="entry name" value="Nuclear_transport_factor_2_euk"/>
</dbReference>
<dbReference type="EMBL" id="JBBCAQ010000020">
    <property type="protein sequence ID" value="KAK7593136.1"/>
    <property type="molecule type" value="Genomic_DNA"/>
</dbReference>
<dbReference type="PANTHER" id="PTHR21084:SF1">
    <property type="entry name" value="DENSE INCISORS"/>
    <property type="match status" value="1"/>
</dbReference>